<organism evidence="1 2">
    <name type="scientific">Panagrolaimus sp. ES5</name>
    <dbReference type="NCBI Taxonomy" id="591445"/>
    <lineage>
        <taxon>Eukaryota</taxon>
        <taxon>Metazoa</taxon>
        <taxon>Ecdysozoa</taxon>
        <taxon>Nematoda</taxon>
        <taxon>Chromadorea</taxon>
        <taxon>Rhabditida</taxon>
        <taxon>Tylenchina</taxon>
        <taxon>Panagrolaimomorpha</taxon>
        <taxon>Panagrolaimoidea</taxon>
        <taxon>Panagrolaimidae</taxon>
        <taxon>Panagrolaimus</taxon>
    </lineage>
</organism>
<dbReference type="Proteomes" id="UP000887579">
    <property type="component" value="Unplaced"/>
</dbReference>
<accession>A0AC34GSA1</accession>
<evidence type="ECO:0000313" key="2">
    <source>
        <dbReference type="WBParaSite" id="ES5_v2.g7531.t1"/>
    </source>
</evidence>
<reference evidence="2" key="1">
    <citation type="submission" date="2022-11" db="UniProtKB">
        <authorList>
            <consortium name="WormBaseParasite"/>
        </authorList>
    </citation>
    <scope>IDENTIFICATION</scope>
</reference>
<evidence type="ECO:0000313" key="1">
    <source>
        <dbReference type="Proteomes" id="UP000887579"/>
    </source>
</evidence>
<sequence>MSAQFRNEFRRVFVPATVRCWLSPDRRCSNAYLPSFTAANKSQVTYLRPSLNGGETNDHSTVTLTVLGSTNSVRKFNSNGNTPLPSPQPSPAMLTTMENGSHLSAAPNDYNSGGSMASTLTVDGTEGDERAKLLNDKIQRNGSLH</sequence>
<proteinExistence type="predicted"/>
<name>A0AC34GSA1_9BILA</name>
<dbReference type="WBParaSite" id="ES5_v2.g7531.t1">
    <property type="protein sequence ID" value="ES5_v2.g7531.t1"/>
    <property type="gene ID" value="ES5_v2.g7531"/>
</dbReference>
<protein>
    <submittedName>
        <fullName evidence="2">Uncharacterized protein</fullName>
    </submittedName>
</protein>